<sequence length="153" mass="17509">MANSTPDVQTRQNRLLRCRVTRTFVHKKYGDIRLIQILFVQAFQIYQLIGPQDRMRDQSSLELLPAFLLVKWDPQLSQAKPQATAQPQRPRLNPKPWLGRIKPRLLPMAGGFKGSPLPSTTNLKYLLTDLHPSPPITSHHFPSLLLLFPPNSK</sequence>
<dbReference type="Proteomes" id="UP000233551">
    <property type="component" value="Unassembled WGS sequence"/>
</dbReference>
<reference evidence="1 2" key="1">
    <citation type="submission" date="2017-11" db="EMBL/GenBank/DDBJ databases">
        <title>De-novo sequencing of pomegranate (Punica granatum L.) genome.</title>
        <authorList>
            <person name="Akparov Z."/>
            <person name="Amiraslanov A."/>
            <person name="Hajiyeva S."/>
            <person name="Abbasov M."/>
            <person name="Kaur K."/>
            <person name="Hamwieh A."/>
            <person name="Solovyev V."/>
            <person name="Salamov A."/>
            <person name="Braich B."/>
            <person name="Kosarev P."/>
            <person name="Mahmoud A."/>
            <person name="Hajiyev E."/>
            <person name="Babayeva S."/>
            <person name="Izzatullayeva V."/>
            <person name="Mammadov A."/>
            <person name="Mammadov A."/>
            <person name="Sharifova S."/>
            <person name="Ojaghi J."/>
            <person name="Eynullazada K."/>
            <person name="Bayramov B."/>
            <person name="Abdulazimova A."/>
            <person name="Shahmuradov I."/>
        </authorList>
    </citation>
    <scope>NUCLEOTIDE SEQUENCE [LARGE SCALE GENOMIC DNA]</scope>
    <source>
        <strain evidence="2">cv. AG2017</strain>
        <tissue evidence="1">Leaf</tissue>
    </source>
</reference>
<dbReference type="AlphaFoldDB" id="A0A2I0HYA3"/>
<name>A0A2I0HYA3_PUNGR</name>
<proteinExistence type="predicted"/>
<evidence type="ECO:0000313" key="2">
    <source>
        <dbReference type="Proteomes" id="UP000233551"/>
    </source>
</evidence>
<comment type="caution">
    <text evidence="1">The sequence shown here is derived from an EMBL/GenBank/DDBJ whole genome shotgun (WGS) entry which is preliminary data.</text>
</comment>
<keyword evidence="2" id="KW-1185">Reference proteome</keyword>
<protein>
    <submittedName>
        <fullName evidence="1">Uncharacterized protein</fullName>
    </submittedName>
</protein>
<organism evidence="1 2">
    <name type="scientific">Punica granatum</name>
    <name type="common">Pomegranate</name>
    <dbReference type="NCBI Taxonomy" id="22663"/>
    <lineage>
        <taxon>Eukaryota</taxon>
        <taxon>Viridiplantae</taxon>
        <taxon>Streptophyta</taxon>
        <taxon>Embryophyta</taxon>
        <taxon>Tracheophyta</taxon>
        <taxon>Spermatophyta</taxon>
        <taxon>Magnoliopsida</taxon>
        <taxon>eudicotyledons</taxon>
        <taxon>Gunneridae</taxon>
        <taxon>Pentapetalae</taxon>
        <taxon>rosids</taxon>
        <taxon>malvids</taxon>
        <taxon>Myrtales</taxon>
        <taxon>Lythraceae</taxon>
        <taxon>Punica</taxon>
    </lineage>
</organism>
<evidence type="ECO:0000313" key="1">
    <source>
        <dbReference type="EMBL" id="PKI36668.1"/>
    </source>
</evidence>
<accession>A0A2I0HYA3</accession>
<gene>
    <name evidence="1" type="ORF">CRG98_042943</name>
</gene>
<dbReference type="EMBL" id="PGOL01004728">
    <property type="protein sequence ID" value="PKI36668.1"/>
    <property type="molecule type" value="Genomic_DNA"/>
</dbReference>